<dbReference type="RefSeq" id="WP_344731817.1">
    <property type="nucleotide sequence ID" value="NZ_BAAAZH010000006.1"/>
</dbReference>
<dbReference type="InterPro" id="IPR027417">
    <property type="entry name" value="P-loop_NTPase"/>
</dbReference>
<accession>A0ABP7XC22</accession>
<evidence type="ECO:0000313" key="2">
    <source>
        <dbReference type="Proteomes" id="UP001501495"/>
    </source>
</evidence>
<evidence type="ECO:0000313" key="1">
    <source>
        <dbReference type="EMBL" id="GAA4111162.1"/>
    </source>
</evidence>
<dbReference type="Gene3D" id="3.40.50.300">
    <property type="entry name" value="P-loop containing nucleotide triphosphate hydrolases"/>
    <property type="match status" value="1"/>
</dbReference>
<proteinExistence type="predicted"/>
<name>A0ABP7XC22_9ACTN</name>
<keyword evidence="2" id="KW-1185">Reference proteome</keyword>
<gene>
    <name evidence="1" type="ORF">GCM10022215_06800</name>
</gene>
<protein>
    <recommendedName>
        <fullName evidence="3">Sulfotransferase family protein</fullName>
    </recommendedName>
</protein>
<reference evidence="2" key="1">
    <citation type="journal article" date="2019" name="Int. J. Syst. Evol. Microbiol.">
        <title>The Global Catalogue of Microorganisms (GCM) 10K type strain sequencing project: providing services to taxonomists for standard genome sequencing and annotation.</title>
        <authorList>
            <consortium name="The Broad Institute Genomics Platform"/>
            <consortium name="The Broad Institute Genome Sequencing Center for Infectious Disease"/>
            <person name="Wu L."/>
            <person name="Ma J."/>
        </authorList>
    </citation>
    <scope>NUCLEOTIDE SEQUENCE [LARGE SCALE GENOMIC DNA]</scope>
    <source>
        <strain evidence="2">JCM 16703</strain>
    </source>
</reference>
<dbReference type="SUPFAM" id="SSF52540">
    <property type="entry name" value="P-loop containing nucleoside triphosphate hydrolases"/>
    <property type="match status" value="1"/>
</dbReference>
<dbReference type="EMBL" id="BAAAZH010000006">
    <property type="protein sequence ID" value="GAA4111162.1"/>
    <property type="molecule type" value="Genomic_DNA"/>
</dbReference>
<organism evidence="1 2">
    <name type="scientific">Nocardioides fonticola</name>
    <dbReference type="NCBI Taxonomy" id="450363"/>
    <lineage>
        <taxon>Bacteria</taxon>
        <taxon>Bacillati</taxon>
        <taxon>Actinomycetota</taxon>
        <taxon>Actinomycetes</taxon>
        <taxon>Propionibacteriales</taxon>
        <taxon>Nocardioidaceae</taxon>
        <taxon>Nocardioides</taxon>
    </lineage>
</organism>
<comment type="caution">
    <text evidence="1">The sequence shown here is derived from an EMBL/GenBank/DDBJ whole genome shotgun (WGS) entry which is preliminary data.</text>
</comment>
<sequence>MPGAERRIAVVVGPGRSGTSTMAGALAQCGYHVPRAIEGDATNPLGFFEPQWVVDLHTRLLRKAGVRTLDGDPAVLEAMERVTSADGVRTRLRTWLGRQLARHERIVVKDPRLVWFTRLWREVAHDLGEDPGFVVMLRHPSEVSSSRAEFYDSQQVSAVAGWINTALITEQLTQGSPRAFVRYPDLTAEWRPQIARVRDELGLALDPEPTADPHPIDDFIDPSLRRREAGWRDLPVPALLADLGDRTYDALGSLADGTAGPDLEELLTVIRSDYQRAHDDALAIASAHIKRRVRDARRAGRTAAADLTTGTGTETATETATGVIG</sequence>
<evidence type="ECO:0008006" key="3">
    <source>
        <dbReference type="Google" id="ProtNLM"/>
    </source>
</evidence>
<dbReference type="Proteomes" id="UP001501495">
    <property type="component" value="Unassembled WGS sequence"/>
</dbReference>